<reference evidence="3" key="3">
    <citation type="submission" date="2025-09" db="UniProtKB">
        <authorList>
            <consortium name="Ensembl"/>
        </authorList>
    </citation>
    <scope>IDENTIFICATION</scope>
</reference>
<dbReference type="PROSITE" id="PS51304">
    <property type="entry name" value="GALECTIN"/>
    <property type="match status" value="1"/>
</dbReference>
<dbReference type="Proteomes" id="UP000001646">
    <property type="component" value="Chromosome 2"/>
</dbReference>
<evidence type="ECO:0000256" key="1">
    <source>
        <dbReference type="ARBA" id="ARBA00022734"/>
    </source>
</evidence>
<keyword evidence="4" id="KW-1185">Reference proteome</keyword>
<reference evidence="3 4" key="1">
    <citation type="submission" date="2009-12" db="EMBL/GenBank/DDBJ databases">
        <title>The Genome Sequence of Anolis carolinensis (Green Anole Lizard).</title>
        <authorList>
            <consortium name="The Genome Sequencing Platform"/>
            <person name="Di Palma F."/>
            <person name="Alfoldi J."/>
            <person name="Heiman D."/>
            <person name="Young S."/>
            <person name="Grabherr M."/>
            <person name="Johnson J."/>
            <person name="Lander E.S."/>
            <person name="Lindblad-Toh K."/>
        </authorList>
    </citation>
    <scope>NUCLEOTIDE SEQUENCE [LARGE SCALE GENOMIC DNA]</scope>
    <source>
        <strain evidence="3 4">JBL SC #1</strain>
    </source>
</reference>
<dbReference type="GO" id="GO:0030246">
    <property type="term" value="F:carbohydrate binding"/>
    <property type="evidence" value="ECO:0007669"/>
    <property type="project" value="UniProtKB-KW"/>
</dbReference>
<sequence>DQEDPSLSELCCKPGSLLRYLILHFNPLFDLHGDTTTIVCNSKREGERHEEHARVRNLQYNSMVCFLPRDKVTMKLPEGQELKFTNQLGLETAK</sequence>
<dbReference type="InterPro" id="IPR001079">
    <property type="entry name" value="Galectin_CRD"/>
</dbReference>
<organism evidence="3 4">
    <name type="scientific">Anolis carolinensis</name>
    <name type="common">Green anole</name>
    <name type="synonym">American chameleon</name>
    <dbReference type="NCBI Taxonomy" id="28377"/>
    <lineage>
        <taxon>Eukaryota</taxon>
        <taxon>Metazoa</taxon>
        <taxon>Chordata</taxon>
        <taxon>Craniata</taxon>
        <taxon>Vertebrata</taxon>
        <taxon>Euteleostomi</taxon>
        <taxon>Lepidosauria</taxon>
        <taxon>Squamata</taxon>
        <taxon>Bifurcata</taxon>
        <taxon>Unidentata</taxon>
        <taxon>Episquamata</taxon>
        <taxon>Toxicofera</taxon>
        <taxon>Iguania</taxon>
        <taxon>Dactyloidae</taxon>
        <taxon>Anolis</taxon>
    </lineage>
</organism>
<accession>A0A803TW96</accession>
<dbReference type="SUPFAM" id="SSF49899">
    <property type="entry name" value="Concanavalin A-like lectins/glucanases"/>
    <property type="match status" value="1"/>
</dbReference>
<dbReference type="InterPro" id="IPR013320">
    <property type="entry name" value="ConA-like_dom_sf"/>
</dbReference>
<feature type="domain" description="Galectin" evidence="2">
    <location>
        <begin position="1"/>
        <end position="94"/>
    </location>
</feature>
<dbReference type="Gene3D" id="2.60.120.200">
    <property type="match status" value="1"/>
</dbReference>
<evidence type="ECO:0000313" key="3">
    <source>
        <dbReference type="Ensembl" id="ENSACAP00000039486.1"/>
    </source>
</evidence>
<dbReference type="AlphaFoldDB" id="A0A803TW96"/>
<protein>
    <recommendedName>
        <fullName evidence="2">Galectin domain-containing protein</fullName>
    </recommendedName>
</protein>
<name>A0A803TW96_ANOCA</name>
<proteinExistence type="predicted"/>
<dbReference type="Ensembl" id="ENSACAT00000041510.1">
    <property type="protein sequence ID" value="ENSACAP00000039486.1"/>
    <property type="gene ID" value="ENSACAG00000040364.1"/>
</dbReference>
<evidence type="ECO:0000313" key="4">
    <source>
        <dbReference type="Proteomes" id="UP000001646"/>
    </source>
</evidence>
<keyword evidence="1" id="KW-0430">Lectin</keyword>
<dbReference type="InParanoid" id="A0A803TW96"/>
<reference evidence="3" key="2">
    <citation type="submission" date="2025-08" db="UniProtKB">
        <authorList>
            <consortium name="Ensembl"/>
        </authorList>
    </citation>
    <scope>IDENTIFICATION</scope>
</reference>
<evidence type="ECO:0000259" key="2">
    <source>
        <dbReference type="PROSITE" id="PS51304"/>
    </source>
</evidence>